<sequence length="176" mass="20440">MLLILVLLCFTVPSFTQQPGNKSFEWAQLNLRQVCFECSGDRHGTIYNFLSEPRLVAAMKLVYRGGEIRCTPNKAYNSRWGCHSGSKTPLNVIVTDQRNNIIYPRTEYLKDLSTLWYAMPGVDESYSKELVFTNFGVPFYLEKHRELRIWCGEDLKNKNDGDNQGRVCVDVYIKYY</sequence>
<protein>
    <recommendedName>
        <fullName evidence="4">CUB domain-containing protein</fullName>
    </recommendedName>
</protein>
<dbReference type="PROSITE" id="PS01180">
    <property type="entry name" value="CUB"/>
    <property type="match status" value="1"/>
</dbReference>
<feature type="signal peptide" evidence="3">
    <location>
        <begin position="1"/>
        <end position="16"/>
    </location>
</feature>
<feature type="disulfide bond" evidence="2">
    <location>
        <begin position="151"/>
        <end position="168"/>
    </location>
</feature>
<organism evidence="5 6">
    <name type="scientific">Pocillopora meandrina</name>
    <dbReference type="NCBI Taxonomy" id="46732"/>
    <lineage>
        <taxon>Eukaryota</taxon>
        <taxon>Metazoa</taxon>
        <taxon>Cnidaria</taxon>
        <taxon>Anthozoa</taxon>
        <taxon>Hexacorallia</taxon>
        <taxon>Scleractinia</taxon>
        <taxon>Astrocoeniina</taxon>
        <taxon>Pocilloporidae</taxon>
        <taxon>Pocillopora</taxon>
    </lineage>
</organism>
<keyword evidence="3" id="KW-0732">Signal</keyword>
<dbReference type="EMBL" id="CALNXJ010000033">
    <property type="protein sequence ID" value="CAH3139879.1"/>
    <property type="molecule type" value="Genomic_DNA"/>
</dbReference>
<evidence type="ECO:0000256" key="3">
    <source>
        <dbReference type="SAM" id="SignalP"/>
    </source>
</evidence>
<evidence type="ECO:0000313" key="6">
    <source>
        <dbReference type="Proteomes" id="UP001159428"/>
    </source>
</evidence>
<dbReference type="AlphaFoldDB" id="A0AAU9X893"/>
<dbReference type="InterPro" id="IPR000859">
    <property type="entry name" value="CUB_dom"/>
</dbReference>
<feature type="chain" id="PRO_5043673019" description="CUB domain-containing protein" evidence="3">
    <location>
        <begin position="17"/>
        <end position="176"/>
    </location>
</feature>
<dbReference type="Proteomes" id="UP001159428">
    <property type="component" value="Unassembled WGS sequence"/>
</dbReference>
<proteinExistence type="predicted"/>
<comment type="caution">
    <text evidence="5">The sequence shown here is derived from an EMBL/GenBank/DDBJ whole genome shotgun (WGS) entry which is preliminary data.</text>
</comment>
<reference evidence="5 6" key="1">
    <citation type="submission" date="2022-05" db="EMBL/GenBank/DDBJ databases">
        <authorList>
            <consortium name="Genoscope - CEA"/>
            <person name="William W."/>
        </authorList>
    </citation>
    <scope>NUCLEOTIDE SEQUENCE [LARGE SCALE GENOMIC DNA]</scope>
</reference>
<keyword evidence="6" id="KW-1185">Reference proteome</keyword>
<evidence type="ECO:0000313" key="5">
    <source>
        <dbReference type="EMBL" id="CAH3139879.1"/>
    </source>
</evidence>
<name>A0AAU9X893_9CNID</name>
<evidence type="ECO:0000256" key="1">
    <source>
        <dbReference type="ARBA" id="ARBA00023157"/>
    </source>
</evidence>
<feature type="domain" description="CUB" evidence="4">
    <location>
        <begin position="82"/>
        <end position="176"/>
    </location>
</feature>
<gene>
    <name evidence="5" type="ORF">PMEA_00019026</name>
</gene>
<evidence type="ECO:0000259" key="4">
    <source>
        <dbReference type="PROSITE" id="PS01180"/>
    </source>
</evidence>
<comment type="caution">
    <text evidence="2">Lacks conserved residue(s) required for the propagation of feature annotation.</text>
</comment>
<accession>A0AAU9X893</accession>
<keyword evidence="1 2" id="KW-1015">Disulfide bond</keyword>
<evidence type="ECO:0000256" key="2">
    <source>
        <dbReference type="PROSITE-ProRule" id="PRU00059"/>
    </source>
</evidence>